<dbReference type="InterPro" id="IPR011033">
    <property type="entry name" value="PRC_barrel-like_sf"/>
</dbReference>
<dbReference type="InterPro" id="IPR002676">
    <property type="entry name" value="RimM_N"/>
</dbReference>
<feature type="domain" description="RimM N-terminal" evidence="6">
    <location>
        <begin position="18"/>
        <end position="103"/>
    </location>
</feature>
<evidence type="ECO:0000256" key="5">
    <source>
        <dbReference type="HAMAP-Rule" id="MF_00014"/>
    </source>
</evidence>
<dbReference type="Gene3D" id="2.40.30.60">
    <property type="entry name" value="RimM"/>
    <property type="match status" value="1"/>
</dbReference>
<dbReference type="Pfam" id="PF01782">
    <property type="entry name" value="RimM"/>
    <property type="match status" value="1"/>
</dbReference>
<accession>A0ABY1JET4</accession>
<keyword evidence="2 5" id="KW-0690">Ribosome biogenesis</keyword>
<comment type="domain">
    <text evidence="5">The PRC barrel domain binds ribosomal protein uS19.</text>
</comment>
<dbReference type="SUPFAM" id="SSF50346">
    <property type="entry name" value="PRC-barrel domain"/>
    <property type="match status" value="1"/>
</dbReference>
<evidence type="ECO:0000259" key="6">
    <source>
        <dbReference type="Pfam" id="PF01782"/>
    </source>
</evidence>
<protein>
    <recommendedName>
        <fullName evidence="5">Ribosome maturation factor RimM</fullName>
    </recommendedName>
</protein>
<dbReference type="PANTHER" id="PTHR33692:SF1">
    <property type="entry name" value="RIBOSOME MATURATION FACTOR RIMM"/>
    <property type="match status" value="1"/>
</dbReference>
<dbReference type="InterPro" id="IPR009000">
    <property type="entry name" value="Transl_B-barrel_sf"/>
</dbReference>
<keyword evidence="9" id="KW-1185">Reference proteome</keyword>
<comment type="subunit">
    <text evidence="5">Binds ribosomal protein uS19.</text>
</comment>
<name>A0ABY1JET4_9BACT</name>
<dbReference type="SUPFAM" id="SSF50447">
    <property type="entry name" value="Translation proteins"/>
    <property type="match status" value="1"/>
</dbReference>
<evidence type="ECO:0000313" key="8">
    <source>
        <dbReference type="EMBL" id="SIN73718.1"/>
    </source>
</evidence>
<comment type="function">
    <text evidence="5">An accessory protein needed during the final step in the assembly of 30S ribosomal subunit, possibly for assembly of the head region. Essential for efficient processing of 16S rRNA. May be needed both before and after RbfA during the maturation of 16S rRNA. It has affinity for free ribosomal 30S subunits but not for 70S ribosomes.</text>
</comment>
<dbReference type="EMBL" id="FSQZ01000001">
    <property type="protein sequence ID" value="SIN73718.1"/>
    <property type="molecule type" value="Genomic_DNA"/>
</dbReference>
<keyword evidence="3 5" id="KW-0698">rRNA processing</keyword>
<comment type="similarity">
    <text evidence="5">Belongs to the RimM family.</text>
</comment>
<dbReference type="Pfam" id="PF24986">
    <property type="entry name" value="PRC_RimM"/>
    <property type="match status" value="1"/>
</dbReference>
<organism evidence="8 9">
    <name type="scientific">Acetomicrobium flavidum</name>
    <dbReference type="NCBI Taxonomy" id="49896"/>
    <lineage>
        <taxon>Bacteria</taxon>
        <taxon>Thermotogati</taxon>
        <taxon>Synergistota</taxon>
        <taxon>Synergistia</taxon>
        <taxon>Synergistales</taxon>
        <taxon>Acetomicrobiaceae</taxon>
        <taxon>Acetomicrobium</taxon>
    </lineage>
</organism>
<dbReference type="InterPro" id="IPR036976">
    <property type="entry name" value="RimM_N_sf"/>
</dbReference>
<reference evidence="8 9" key="1">
    <citation type="submission" date="2016-11" db="EMBL/GenBank/DDBJ databases">
        <authorList>
            <person name="Varghese N."/>
            <person name="Submissions S."/>
        </authorList>
    </citation>
    <scope>NUCLEOTIDE SEQUENCE [LARGE SCALE GENOMIC DNA]</scope>
    <source>
        <strain evidence="8 9">DSM 20664</strain>
    </source>
</reference>
<evidence type="ECO:0000256" key="4">
    <source>
        <dbReference type="ARBA" id="ARBA00023186"/>
    </source>
</evidence>
<dbReference type="InterPro" id="IPR011961">
    <property type="entry name" value="RimM"/>
</dbReference>
<evidence type="ECO:0000256" key="1">
    <source>
        <dbReference type="ARBA" id="ARBA00022490"/>
    </source>
</evidence>
<feature type="domain" description="Ribosome maturation factor RimM PRC barrel" evidence="7">
    <location>
        <begin position="116"/>
        <end position="184"/>
    </location>
</feature>
<dbReference type="PANTHER" id="PTHR33692">
    <property type="entry name" value="RIBOSOME MATURATION FACTOR RIMM"/>
    <property type="match status" value="1"/>
</dbReference>
<sequence length="186" mass="21128">MRDLNEVNGSMSCKELVTIGRIVGAHGIRGELRLLPLTDFPDRFNHMNHLNVYRPNGSFWCRLTINSLREHVGKKQFIVGVDEIADRDEAENLRGGIVMIDPEERVELPEGFYWVDDLIGLDVMDVERGDRLGVLVEIMPTGSNDVYVVEACDGKRHMLPAISEVVKEINVEEGFIKVHLMEGLWE</sequence>
<comment type="subcellular location">
    <subcellularLocation>
        <location evidence="5">Cytoplasm</location>
    </subcellularLocation>
</comment>
<keyword evidence="1 5" id="KW-0963">Cytoplasm</keyword>
<gene>
    <name evidence="5" type="primary">rimM</name>
    <name evidence="8" type="ORF">SAMN05444368_1611</name>
</gene>
<dbReference type="Gene3D" id="2.30.30.240">
    <property type="entry name" value="PRC-barrel domain"/>
    <property type="match status" value="1"/>
</dbReference>
<dbReference type="Proteomes" id="UP000185093">
    <property type="component" value="Unassembled WGS sequence"/>
</dbReference>
<keyword evidence="4 5" id="KW-0143">Chaperone</keyword>
<dbReference type="HAMAP" id="MF_00014">
    <property type="entry name" value="Ribosome_mat_RimM"/>
    <property type="match status" value="1"/>
</dbReference>
<proteinExistence type="inferred from homology"/>
<comment type="caution">
    <text evidence="8">The sequence shown here is derived from an EMBL/GenBank/DDBJ whole genome shotgun (WGS) entry which is preliminary data.</text>
</comment>
<evidence type="ECO:0000313" key="9">
    <source>
        <dbReference type="Proteomes" id="UP000185093"/>
    </source>
</evidence>
<evidence type="ECO:0000256" key="3">
    <source>
        <dbReference type="ARBA" id="ARBA00022552"/>
    </source>
</evidence>
<dbReference type="InterPro" id="IPR056792">
    <property type="entry name" value="PRC_RimM"/>
</dbReference>
<dbReference type="NCBIfam" id="TIGR02273">
    <property type="entry name" value="16S_RimM"/>
    <property type="match status" value="1"/>
</dbReference>
<evidence type="ECO:0000259" key="7">
    <source>
        <dbReference type="Pfam" id="PF24986"/>
    </source>
</evidence>
<evidence type="ECO:0000256" key="2">
    <source>
        <dbReference type="ARBA" id="ARBA00022517"/>
    </source>
</evidence>